<sequence length="67" mass="7792">MKCKKKYIRSLQRCAEIHIYGRYCSINERSSQCAGFILGDFHVTTTIKTSLRGNETQIYHTHSLKIL</sequence>
<keyword evidence="2" id="KW-1185">Reference proteome</keyword>
<comment type="caution">
    <text evidence="1">The sequence shown here is derived from an EMBL/GenBank/DDBJ whole genome shotgun (WGS) entry which is preliminary data.</text>
</comment>
<organism evidence="1 2">
    <name type="scientific">Pseudoloma neurophilia</name>
    <dbReference type="NCBI Taxonomy" id="146866"/>
    <lineage>
        <taxon>Eukaryota</taxon>
        <taxon>Fungi</taxon>
        <taxon>Fungi incertae sedis</taxon>
        <taxon>Microsporidia</taxon>
        <taxon>Pseudoloma</taxon>
    </lineage>
</organism>
<dbReference type="EMBL" id="LGUB01000015">
    <property type="protein sequence ID" value="KRH94942.1"/>
    <property type="molecule type" value="Genomic_DNA"/>
</dbReference>
<gene>
    <name evidence="1" type="ORF">M153_9000011908</name>
</gene>
<evidence type="ECO:0000313" key="1">
    <source>
        <dbReference type="EMBL" id="KRH94942.1"/>
    </source>
</evidence>
<evidence type="ECO:0000313" key="2">
    <source>
        <dbReference type="Proteomes" id="UP000051530"/>
    </source>
</evidence>
<protein>
    <submittedName>
        <fullName evidence="1">Uncharacterized protein</fullName>
    </submittedName>
</protein>
<reference evidence="1 2" key="1">
    <citation type="submission" date="2015-07" db="EMBL/GenBank/DDBJ databases">
        <title>The genome of Pseudoloma neurophilia, a relevant intracellular parasite of the zebrafish.</title>
        <authorList>
            <person name="Ndikumana S."/>
            <person name="Pelin A."/>
            <person name="Sanders J."/>
            <person name="Corradi N."/>
        </authorList>
    </citation>
    <scope>NUCLEOTIDE SEQUENCE [LARGE SCALE GENOMIC DNA]</scope>
    <source>
        <strain evidence="1 2">MK1</strain>
    </source>
</reference>
<dbReference type="VEuPathDB" id="MicrosporidiaDB:M153_9000011908"/>
<dbReference type="AlphaFoldDB" id="A0A0R0M5S4"/>
<name>A0A0R0M5S4_9MICR</name>
<dbReference type="Proteomes" id="UP000051530">
    <property type="component" value="Unassembled WGS sequence"/>
</dbReference>
<proteinExistence type="predicted"/>
<accession>A0A0R0M5S4</accession>